<protein>
    <submittedName>
        <fullName evidence="8">Chromate transporter</fullName>
    </submittedName>
</protein>
<dbReference type="EMBL" id="CP073708">
    <property type="protein sequence ID" value="QUO42002.1"/>
    <property type="molecule type" value="Genomic_DNA"/>
</dbReference>
<dbReference type="GO" id="GO:0005886">
    <property type="term" value="C:plasma membrane"/>
    <property type="evidence" value="ECO:0007669"/>
    <property type="project" value="UniProtKB-SubCell"/>
</dbReference>
<dbReference type="RefSeq" id="WP_198828484.1">
    <property type="nucleotide sequence ID" value="NZ_CP066308.1"/>
</dbReference>
<accession>A0A7T5ELQ3</accession>
<sequence length="194" mass="21435">MIYWQLFLAFFRIGLFGYGGGPTMVPLFYTECVKKYKWVKEEDFTDNLAMANALPGPIGTKLAAYVGYHVKGWTGALIANCAMVLPTVLVMIGLLQVIYRWKDAPGVYGMIQAIQPVIAVMTAVLTWEFLQKGWQGSKKKSGAVAMLALSLVMLLFLDWHPGIVVGIALVLSFGYATWAIYKQRRSRGDEGGAV</sequence>
<name>A0A7T5ELQ3_9BACL</name>
<proteinExistence type="inferred from homology"/>
<evidence type="ECO:0000313" key="8">
    <source>
        <dbReference type="EMBL" id="QQE74917.1"/>
    </source>
</evidence>
<evidence type="ECO:0000256" key="5">
    <source>
        <dbReference type="ARBA" id="ARBA00022989"/>
    </source>
</evidence>
<keyword evidence="6 7" id="KW-0472">Membrane</keyword>
<reference evidence="8 10" key="1">
    <citation type="submission" date="2020-12" db="EMBL/GenBank/DDBJ databases">
        <title>strain FJAT-54423T represents a novel species of the genus Brevibacillus.</title>
        <authorList>
            <person name="Tang R."/>
        </authorList>
    </citation>
    <scope>NUCLEOTIDE SEQUENCE [LARGE SCALE GENOMIC DNA]</scope>
    <source>
        <strain evidence="8 10">FJAT-54423</strain>
    </source>
</reference>
<evidence type="ECO:0000256" key="1">
    <source>
        <dbReference type="ARBA" id="ARBA00004651"/>
    </source>
</evidence>
<keyword evidence="11" id="KW-1185">Reference proteome</keyword>
<evidence type="ECO:0000256" key="6">
    <source>
        <dbReference type="ARBA" id="ARBA00023136"/>
    </source>
</evidence>
<dbReference type="PANTHER" id="PTHR43663">
    <property type="entry name" value="CHROMATE TRANSPORT PROTEIN-RELATED"/>
    <property type="match status" value="1"/>
</dbReference>
<comment type="subcellular location">
    <subcellularLocation>
        <location evidence="1">Cell membrane</location>
        <topology evidence="1">Multi-pass membrane protein</topology>
    </subcellularLocation>
</comment>
<feature type="transmembrane region" description="Helical" evidence="7">
    <location>
        <begin position="6"/>
        <end position="29"/>
    </location>
</feature>
<feature type="transmembrane region" description="Helical" evidence="7">
    <location>
        <begin position="163"/>
        <end position="181"/>
    </location>
</feature>
<keyword evidence="3" id="KW-1003">Cell membrane</keyword>
<evidence type="ECO:0000256" key="3">
    <source>
        <dbReference type="ARBA" id="ARBA00022475"/>
    </source>
</evidence>
<evidence type="ECO:0000256" key="4">
    <source>
        <dbReference type="ARBA" id="ARBA00022692"/>
    </source>
</evidence>
<feature type="transmembrane region" description="Helical" evidence="7">
    <location>
        <begin position="111"/>
        <end position="130"/>
    </location>
</feature>
<comment type="similarity">
    <text evidence="2">Belongs to the chromate ion transporter (CHR) (TC 2.A.51) family.</text>
</comment>
<dbReference type="Proteomes" id="UP000677234">
    <property type="component" value="Chromosome"/>
</dbReference>
<keyword evidence="5 7" id="KW-1133">Transmembrane helix</keyword>
<feature type="transmembrane region" description="Helical" evidence="7">
    <location>
        <begin position="77"/>
        <end position="99"/>
    </location>
</feature>
<dbReference type="Pfam" id="PF02417">
    <property type="entry name" value="Chromate_transp"/>
    <property type="match status" value="1"/>
</dbReference>
<reference evidence="9" key="2">
    <citation type="submission" date="2021-04" db="EMBL/GenBank/DDBJ databases">
        <title>Brevibacillus composti FJAT-54423, complete genome.</title>
        <authorList>
            <person name="Tang R."/>
        </authorList>
    </citation>
    <scope>NUCLEOTIDE SEQUENCE</scope>
    <source>
        <strain evidence="9">FJAT-54424</strain>
    </source>
</reference>
<evidence type="ECO:0000313" key="11">
    <source>
        <dbReference type="Proteomes" id="UP000677234"/>
    </source>
</evidence>
<dbReference type="AlphaFoldDB" id="A0A7T5ELQ3"/>
<gene>
    <name evidence="8" type="ORF">JD108_02890</name>
    <name evidence="9" type="ORF">KDJ56_02895</name>
</gene>
<evidence type="ECO:0000256" key="7">
    <source>
        <dbReference type="SAM" id="Phobius"/>
    </source>
</evidence>
<dbReference type="EMBL" id="CP066308">
    <property type="protein sequence ID" value="QQE74917.1"/>
    <property type="molecule type" value="Genomic_DNA"/>
</dbReference>
<evidence type="ECO:0000313" key="10">
    <source>
        <dbReference type="Proteomes" id="UP000595847"/>
    </source>
</evidence>
<keyword evidence="4 7" id="KW-0812">Transmembrane</keyword>
<evidence type="ECO:0000313" key="9">
    <source>
        <dbReference type="EMBL" id="QUO42002.1"/>
    </source>
</evidence>
<organism evidence="8 10">
    <name type="scientific">Brevibacillus composti</name>
    <dbReference type="NCBI Taxonomy" id="2796470"/>
    <lineage>
        <taxon>Bacteria</taxon>
        <taxon>Bacillati</taxon>
        <taxon>Bacillota</taxon>
        <taxon>Bacilli</taxon>
        <taxon>Bacillales</taxon>
        <taxon>Paenibacillaceae</taxon>
        <taxon>Brevibacillus</taxon>
    </lineage>
</organism>
<dbReference type="Proteomes" id="UP000595847">
    <property type="component" value="Chromosome"/>
</dbReference>
<dbReference type="GO" id="GO:0015109">
    <property type="term" value="F:chromate transmembrane transporter activity"/>
    <property type="evidence" value="ECO:0007669"/>
    <property type="project" value="InterPro"/>
</dbReference>
<dbReference type="InterPro" id="IPR003370">
    <property type="entry name" value="Chromate_transpt"/>
</dbReference>
<dbReference type="InterPro" id="IPR052518">
    <property type="entry name" value="CHR_Transporter"/>
</dbReference>
<evidence type="ECO:0000256" key="2">
    <source>
        <dbReference type="ARBA" id="ARBA00005262"/>
    </source>
</evidence>
<dbReference type="KEGG" id="bcop:JD108_02890"/>
<dbReference type="PANTHER" id="PTHR43663:SF1">
    <property type="entry name" value="CHROMATE TRANSPORTER"/>
    <property type="match status" value="1"/>
</dbReference>